<dbReference type="EMBL" id="QNVU01000036">
    <property type="protein sequence ID" value="REC45381.1"/>
    <property type="molecule type" value="Genomic_DNA"/>
</dbReference>
<evidence type="ECO:0000313" key="2">
    <source>
        <dbReference type="Proteomes" id="UP000256924"/>
    </source>
</evidence>
<dbReference type="SUPFAM" id="SSF82185">
    <property type="entry name" value="Histone H3 K4-specific methyltransferase SET7/9 N-terminal domain"/>
    <property type="match status" value="1"/>
</dbReference>
<dbReference type="Gene3D" id="3.90.930.1">
    <property type="match status" value="1"/>
</dbReference>
<keyword evidence="2" id="KW-1185">Reference proteome</keyword>
<evidence type="ECO:0000313" key="1">
    <source>
        <dbReference type="EMBL" id="REC45381.1"/>
    </source>
</evidence>
<gene>
    <name evidence="1" type="ORF">DRF68_15760</name>
</gene>
<reference evidence="1 2" key="1">
    <citation type="journal article" date="2004" name="Emerg. Infect. Dis.">
        <title>Amoebae-resisting bacteria isolated from human nasal swabs by amoebal coculture.</title>
        <authorList>
            <person name="Greub G."/>
            <person name="La Scola B."/>
            <person name="Raoult D."/>
        </authorList>
    </citation>
    <scope>NUCLEOTIDE SEQUENCE [LARGE SCALE GENOMIC DNA]</scope>
    <source>
        <strain evidence="1 2">CCUG 51329</strain>
    </source>
</reference>
<sequence>MKRILVILAFYVFFLGYSQNRIYFDAEWNLTTKDKMVFYRDVSKENGLFHIKDFFKSGKLQMEGNSLNDGRDGEIYEGKVIWYSENGKVIKTAEFSKGKQIGKEIEYDEKQRIISDLNYNNEGYSGKKYEFKDSPERSRLNVNSIWEYENSEVVKYIAFDEDIKGIRKEQVFNRNNSESSEFFYDEKGILIGEKRSAGGGDYTKTEVEYYYDPMKVYRITEYDKRGLQQVLKAFYPDGKIKYEEYNNEKAFKKAYDENGITIGNLTYYPNSKYNTMPLDGDDVIFDEESFALKSIDHYENGMLVKTRVFYPNGDTKIVFYNSDKITKTEYYDSNSVLKGTMMYDEEDNPVNGIRFDFYKGRETRYENRKLIYDRRTDENHILTYEKIFNPSKKIFEVKVFNKDRTLNFSYELPENPEKFTTTVTVYGKNKPLQQIKFLNGIIQNGKITLQYKDYKKVYERKGNFIFEYTYDENNTLKDTVKADADEHSSFAIEETDFLNIGDQQTREVINLQPTPAPPPTPLK</sequence>
<proteinExistence type="predicted"/>
<dbReference type="AlphaFoldDB" id="A0A3D9AVM4"/>
<comment type="caution">
    <text evidence="1">The sequence shown here is derived from an EMBL/GenBank/DDBJ whole genome shotgun (WGS) entry which is preliminary data.</text>
</comment>
<organism evidence="1 2">
    <name type="scientific">Candidatus Chryseobacterium massiliense</name>
    <dbReference type="NCBI Taxonomy" id="204089"/>
    <lineage>
        <taxon>Bacteria</taxon>
        <taxon>Pseudomonadati</taxon>
        <taxon>Bacteroidota</taxon>
        <taxon>Flavobacteriia</taxon>
        <taxon>Flavobacteriales</taxon>
        <taxon>Weeksellaceae</taxon>
        <taxon>Chryseobacterium group</taxon>
        <taxon>Chryseobacterium</taxon>
    </lineage>
</organism>
<evidence type="ECO:0008006" key="3">
    <source>
        <dbReference type="Google" id="ProtNLM"/>
    </source>
</evidence>
<dbReference type="Proteomes" id="UP000256924">
    <property type="component" value="Unassembled WGS sequence"/>
</dbReference>
<protein>
    <recommendedName>
        <fullName evidence="3">Membrane-binding protein</fullName>
    </recommendedName>
</protein>
<accession>A0A3D9AVM4</accession>
<dbReference type="RefSeq" id="WP_116099412.1">
    <property type="nucleotide sequence ID" value="NZ_QNVU01000036.1"/>
</dbReference>
<name>A0A3D9AVM4_9FLAO</name>